<comment type="caution">
    <text evidence="1">The sequence shown here is derived from an EMBL/GenBank/DDBJ whole genome shotgun (WGS) entry which is preliminary data.</text>
</comment>
<organism evidence="1">
    <name type="scientific">marine sediment metagenome</name>
    <dbReference type="NCBI Taxonomy" id="412755"/>
    <lineage>
        <taxon>unclassified sequences</taxon>
        <taxon>metagenomes</taxon>
        <taxon>ecological metagenomes</taxon>
    </lineage>
</organism>
<dbReference type="EMBL" id="LAZR01000116">
    <property type="protein sequence ID" value="KKN89680.1"/>
    <property type="molecule type" value="Genomic_DNA"/>
</dbReference>
<proteinExistence type="predicted"/>
<sequence>MKVRKKISKKAFMKLGLSSGVKELFEETFKGQWPISIQRAVKFAYGTLGDAFMGLEIMRWALTGTPEEVRWQYRNMAIKNKQNNGPCYSRNRDIRRAYKRNDLRFAG</sequence>
<protein>
    <submittedName>
        <fullName evidence="1">Uncharacterized protein</fullName>
    </submittedName>
</protein>
<reference evidence="1" key="1">
    <citation type="journal article" date="2015" name="Nature">
        <title>Complex archaea that bridge the gap between prokaryotes and eukaryotes.</title>
        <authorList>
            <person name="Spang A."/>
            <person name="Saw J.H."/>
            <person name="Jorgensen S.L."/>
            <person name="Zaremba-Niedzwiedzka K."/>
            <person name="Martijn J."/>
            <person name="Lind A.E."/>
            <person name="van Eijk R."/>
            <person name="Schleper C."/>
            <person name="Guy L."/>
            <person name="Ettema T.J."/>
        </authorList>
    </citation>
    <scope>NUCLEOTIDE SEQUENCE</scope>
</reference>
<name>A0A0F9U8X0_9ZZZZ</name>
<accession>A0A0F9U8X0</accession>
<evidence type="ECO:0000313" key="1">
    <source>
        <dbReference type="EMBL" id="KKN89680.1"/>
    </source>
</evidence>
<dbReference type="AlphaFoldDB" id="A0A0F9U8X0"/>
<gene>
    <name evidence="1" type="ORF">LCGC14_0235260</name>
</gene>